<gene>
    <name evidence="1" type="ORF">GRJ2_003051900</name>
</gene>
<protein>
    <recommendedName>
        <fullName evidence="3">Rna-directed dna polymerase from mobile element jockey-like</fullName>
    </recommendedName>
</protein>
<dbReference type="Proteomes" id="UP001623348">
    <property type="component" value="Unassembled WGS sequence"/>
</dbReference>
<evidence type="ECO:0008006" key="3">
    <source>
        <dbReference type="Google" id="ProtNLM"/>
    </source>
</evidence>
<evidence type="ECO:0000313" key="2">
    <source>
        <dbReference type="Proteomes" id="UP001623348"/>
    </source>
</evidence>
<accession>A0ABC9Y713</accession>
<reference evidence="1 2" key="1">
    <citation type="submission" date="2024-06" db="EMBL/GenBank/DDBJ databases">
        <title>The draft genome of Grus japonensis, version 3.</title>
        <authorList>
            <person name="Nabeshima K."/>
            <person name="Suzuki S."/>
            <person name="Onuma M."/>
        </authorList>
    </citation>
    <scope>NUCLEOTIDE SEQUENCE [LARGE SCALE GENOMIC DNA]</scope>
    <source>
        <strain evidence="1 2">451A</strain>
    </source>
</reference>
<dbReference type="AlphaFoldDB" id="A0ABC9Y713"/>
<name>A0ABC9Y713_GRUJA</name>
<proteinExistence type="predicted"/>
<dbReference type="EMBL" id="BAAFJT010000040">
    <property type="protein sequence ID" value="GAB0205863.1"/>
    <property type="molecule type" value="Genomic_DNA"/>
</dbReference>
<sequence length="176" mass="20412">MDAIQKDLDRIERWAHVDLRKFSKAKCKVVNLGWGTTQYQDKLGNECIERNPTEKELGVLMDENLDMSWQHALGAQKANRVLECIKRSVASKSREVILPPYSALLRSYLEHCVQLWGPWNRKYMDLLEQVKRRATKMIRGLEHLSCEDRLRELGFFNLEKALGRPYSSLPVPEGGL</sequence>
<dbReference type="PANTHER" id="PTHR33332">
    <property type="entry name" value="REVERSE TRANSCRIPTASE DOMAIN-CONTAINING PROTEIN"/>
    <property type="match status" value="1"/>
</dbReference>
<evidence type="ECO:0000313" key="1">
    <source>
        <dbReference type="EMBL" id="GAB0205863.1"/>
    </source>
</evidence>
<organism evidence="1 2">
    <name type="scientific">Grus japonensis</name>
    <name type="common">Japanese crane</name>
    <name type="synonym">Red-crowned crane</name>
    <dbReference type="NCBI Taxonomy" id="30415"/>
    <lineage>
        <taxon>Eukaryota</taxon>
        <taxon>Metazoa</taxon>
        <taxon>Chordata</taxon>
        <taxon>Craniata</taxon>
        <taxon>Vertebrata</taxon>
        <taxon>Euteleostomi</taxon>
        <taxon>Archelosauria</taxon>
        <taxon>Archosauria</taxon>
        <taxon>Dinosauria</taxon>
        <taxon>Saurischia</taxon>
        <taxon>Theropoda</taxon>
        <taxon>Coelurosauria</taxon>
        <taxon>Aves</taxon>
        <taxon>Neognathae</taxon>
        <taxon>Neoaves</taxon>
        <taxon>Gruiformes</taxon>
        <taxon>Gruidae</taxon>
        <taxon>Grus</taxon>
    </lineage>
</organism>
<keyword evidence="2" id="KW-1185">Reference proteome</keyword>
<comment type="caution">
    <text evidence="1">The sequence shown here is derived from an EMBL/GenBank/DDBJ whole genome shotgun (WGS) entry which is preliminary data.</text>
</comment>